<dbReference type="Pfam" id="PF12770">
    <property type="entry name" value="CHAT"/>
    <property type="match status" value="1"/>
</dbReference>
<dbReference type="InterPro" id="IPR011990">
    <property type="entry name" value="TPR-like_helical_dom_sf"/>
</dbReference>
<dbReference type="Gene3D" id="1.25.40.10">
    <property type="entry name" value="Tetratricopeptide repeat domain"/>
    <property type="match status" value="4"/>
</dbReference>
<dbReference type="Pfam" id="PF02861">
    <property type="entry name" value="Clp_N"/>
    <property type="match status" value="1"/>
</dbReference>
<dbReference type="PROSITE" id="PS51903">
    <property type="entry name" value="CLP_R"/>
    <property type="match status" value="1"/>
</dbReference>
<dbReference type="InterPro" id="IPR004176">
    <property type="entry name" value="Clp_R_N"/>
</dbReference>
<evidence type="ECO:0000313" key="3">
    <source>
        <dbReference type="EMBL" id="MCT7976587.1"/>
    </source>
</evidence>
<dbReference type="PANTHER" id="PTHR10098">
    <property type="entry name" value="RAPSYN-RELATED"/>
    <property type="match status" value="1"/>
</dbReference>
<evidence type="ECO:0000256" key="1">
    <source>
        <dbReference type="PROSITE-ProRule" id="PRU01251"/>
    </source>
</evidence>
<proteinExistence type="predicted"/>
<evidence type="ECO:0000259" key="2">
    <source>
        <dbReference type="PROSITE" id="PS51903"/>
    </source>
</evidence>
<dbReference type="SUPFAM" id="SSF48452">
    <property type="entry name" value="TPR-like"/>
    <property type="match status" value="3"/>
</dbReference>
<accession>A0ABT2N1Q8</accession>
<evidence type="ECO:0000313" key="4">
    <source>
        <dbReference type="Proteomes" id="UP001525961"/>
    </source>
</evidence>
<gene>
    <name evidence="3" type="ORF">NG792_02460</name>
</gene>
<feature type="domain" description="Clp R" evidence="2">
    <location>
        <begin position="2"/>
        <end position="146"/>
    </location>
</feature>
<dbReference type="Gene3D" id="1.10.1780.10">
    <property type="entry name" value="Clp, N-terminal domain"/>
    <property type="match status" value="1"/>
</dbReference>
<dbReference type="RefSeq" id="WP_261234398.1">
    <property type="nucleotide sequence ID" value="NZ_JAMXFA010000003.1"/>
</dbReference>
<reference evidence="3 4" key="1">
    <citation type="journal article" date="2022" name="Front. Microbiol.">
        <title>High genomic differentiation and limited gene flow indicate recent cryptic speciation within the genus Laspinema (cyanobacteria).</title>
        <authorList>
            <person name="Stanojkovic A."/>
            <person name="Skoupy S."/>
            <person name="Skaloud P."/>
            <person name="Dvorak P."/>
        </authorList>
    </citation>
    <scope>NUCLEOTIDE SEQUENCE [LARGE SCALE GENOMIC DNA]</scope>
    <source>
        <strain evidence="3 4">D3b</strain>
    </source>
</reference>
<dbReference type="InterPro" id="IPR024983">
    <property type="entry name" value="CHAT_dom"/>
</dbReference>
<dbReference type="SMART" id="SM00028">
    <property type="entry name" value="TPR"/>
    <property type="match status" value="7"/>
</dbReference>
<name>A0ABT2N1Q8_9CYAN</name>
<keyword evidence="1" id="KW-0677">Repeat</keyword>
<comment type="caution">
    <text evidence="3">The sequence shown here is derived from an EMBL/GenBank/DDBJ whole genome shotgun (WGS) entry which is preliminary data.</text>
</comment>
<keyword evidence="4" id="KW-1185">Reference proteome</keyword>
<dbReference type="InterPro" id="IPR019734">
    <property type="entry name" value="TPR_rpt"/>
</dbReference>
<dbReference type="Proteomes" id="UP001525961">
    <property type="component" value="Unassembled WGS sequence"/>
</dbReference>
<dbReference type="InterPro" id="IPR036628">
    <property type="entry name" value="Clp_N_dom_sf"/>
</dbReference>
<dbReference type="EMBL" id="JAMXFA010000003">
    <property type="protein sequence ID" value="MCT7976587.1"/>
    <property type="molecule type" value="Genomic_DNA"/>
</dbReference>
<organism evidence="3 4">
    <name type="scientific">Laspinema olomoucense D3b</name>
    <dbReference type="NCBI Taxonomy" id="2953688"/>
    <lineage>
        <taxon>Bacteria</taxon>
        <taxon>Bacillati</taxon>
        <taxon>Cyanobacteriota</taxon>
        <taxon>Cyanophyceae</taxon>
        <taxon>Oscillatoriophycideae</taxon>
        <taxon>Oscillatoriales</taxon>
        <taxon>Laspinemataceae</taxon>
        <taxon>Laspinema</taxon>
        <taxon>Laspinema olomoucense</taxon>
    </lineage>
</organism>
<protein>
    <submittedName>
        <fullName evidence="3">CHAT domain-containing protein</fullName>
    </submittedName>
</protein>
<sequence>MIERFNDKAIKVMLLAQEEARRLGHNFVGTEQILLGLIGEGTGVAAQIFAEQDIKLKAARQEVERIIGRGSGAVTVQISFTSDVKQLVEFAAQEAQRLGSDKIRTEHLLLGLLQGKDPLAIRVLENLNIQPSKLQTALLRRDEQRVQAYLSLIQQLLTCPSGEENNILNQSIELVDAEFVQVCEQEAAQLQEAGQDNQAQFLRNVAQEMTAFLGRGKTLGNATPEEYLQFLMEVLQATSDSNGNSTAVFPLFRQNLDKLDLNLAQILTDWARDKFSKIEIEEAAGIAADIVNFTNLIQQFPRGRRADNLEIAIAACQITLEVYTREAFPYAWATTQNNLGNAYLYRIKGERADNLEKAIAAYQLALKVHTHDAFPEEWARTQNNVGEAYRNRIKGERANNLEQAIAAYQLALGVRTREAFPEQWAATQNNLAAAYYNRIKGEQADNLEKAIAAYQVALEVYTRDAFPEQWATIHNNLGSAYRNRIKGERADNLEKAISTYQLALCVRTREAFPEQWAATQNNLATAYRNRIKGERADNLEKAIAALELALELYTHDAFPEKWALTQNNLGNAYRNCIKGKRADNLEKALAAYQLALAVYTREAFPEKWARTQNNLASAYRNRIKGERADNLEKAIAALELALEVYTHDAFPYEWALTQNNLAIVYSDRIQGERDDNLEKAIAAYQLALEVRTRKAFPEDHVETLCNLGVTYQQQSQHYTNDPKKKHKTLENAYNTFDQALDAVEYLRGEIISGDEAKRKLNEKWTGPYIGMVEVCLELSRYQDAIEYADRSKARNLTELIATRDAYPGGEIPVEVRQRLQELRQAISEEDRRLKQDPNPDYTHISQLRDEFQAKYPYKPLNFSEIQSLLDNETVILQWFVLQDKFLTFTLTKQTLNLWTSSQEDRQNLTDWTVSYIDDYIDNNSQWREDLTQRLETLVQILHLDEILQNLWEKFPNCKKLILIPHLFLHLFPLHALPVAAGENQRQTLQELFPKGVNYAPNCQVLKQAKKRINQRPDFNQLFAIQNPTQDLDFTDIEVAAIQSLFNPHQVLKHDQAEKAAILDGDKLKNAHCTHFSCHGYFNFEDALKSALILAKSEFTPPPPHEDQSRYIPLQNGNLLDLGKCLTIEDILRLDLTHCRLVTLSACETGITDFTSTSDEYIGLPSGFILAGSPNVVCSLWTVNDLSTALLMIRFYQNVKQGETVTLALKQAQIWLRDATAEMLQQWSSQLNLRSTYRQQLRRFSIMEATAKPFASPYYWAGFCAIGA</sequence>
<dbReference type="Pfam" id="PF13374">
    <property type="entry name" value="TPR_10"/>
    <property type="match status" value="2"/>
</dbReference>
<dbReference type="SUPFAM" id="SSF81923">
    <property type="entry name" value="Double Clp-N motif"/>
    <property type="match status" value="1"/>
</dbReference>